<evidence type="ECO:0000313" key="4">
    <source>
        <dbReference type="Proteomes" id="UP000316639"/>
    </source>
</evidence>
<dbReference type="Proteomes" id="UP000316639">
    <property type="component" value="Unassembled WGS sequence"/>
</dbReference>
<protein>
    <submittedName>
        <fullName evidence="3">Helix-turn-helix domain-containing protein</fullName>
    </submittedName>
</protein>
<gene>
    <name evidence="3" type="ORF">FKR81_26460</name>
</gene>
<dbReference type="InterPro" id="IPR043917">
    <property type="entry name" value="DUF5753"/>
</dbReference>
<sequence>MTPTPSTPYSRDLGDELRHLREKHTSYTGTEMGYVLGWHQTKVSNVENGKVRASEIDIVQYLTTCKRSRTFAEQFLNRYRRAFDAYFVQVPENLRTLVFAEGSATKITSYDQTFIHGLLQTEDYARALFRQRGLIPEDKIESFVQFRIQRQAILQREHRPDCTFYLHEQALMLQVGGARVMEEQISRLLFKTHAIRIVPASTGERGAIGGSYTLWEYEKDRPVAFAETLIGQLFAQSVEAVARSKDLFNHLDEIALDEGQSRSLLMQYLSRPREDPDDPGAHVAQEQLQRWHA</sequence>
<evidence type="ECO:0000313" key="3">
    <source>
        <dbReference type="EMBL" id="TWP48841.1"/>
    </source>
</evidence>
<dbReference type="Pfam" id="PF13560">
    <property type="entry name" value="HTH_31"/>
    <property type="match status" value="1"/>
</dbReference>
<feature type="domain" description="DUF5753" evidence="2">
    <location>
        <begin position="94"/>
        <end position="266"/>
    </location>
</feature>
<reference evidence="3 4" key="1">
    <citation type="submission" date="2019-07" db="EMBL/GenBank/DDBJ databases">
        <title>Lentzea xizangensis sp. nov., isolated from Qinghai-Tibetan Plateau Soils.</title>
        <authorList>
            <person name="Huang J."/>
        </authorList>
    </citation>
    <scope>NUCLEOTIDE SEQUENCE [LARGE SCALE GENOMIC DNA]</scope>
    <source>
        <strain evidence="3 4">FXJ1.1311</strain>
    </source>
</reference>
<name>A0A563EQ05_9PSEU</name>
<feature type="region of interest" description="Disordered" evidence="1">
    <location>
        <begin position="271"/>
        <end position="293"/>
    </location>
</feature>
<evidence type="ECO:0000259" key="2">
    <source>
        <dbReference type="Pfam" id="PF19054"/>
    </source>
</evidence>
<proteinExistence type="predicted"/>
<dbReference type="Pfam" id="PF19054">
    <property type="entry name" value="DUF5753"/>
    <property type="match status" value="1"/>
</dbReference>
<dbReference type="AlphaFoldDB" id="A0A563EQ05"/>
<dbReference type="OrthoDB" id="4285266at2"/>
<dbReference type="EMBL" id="VOBR01000018">
    <property type="protein sequence ID" value="TWP48841.1"/>
    <property type="molecule type" value="Genomic_DNA"/>
</dbReference>
<comment type="caution">
    <text evidence="3">The sequence shown here is derived from an EMBL/GenBank/DDBJ whole genome shotgun (WGS) entry which is preliminary data.</text>
</comment>
<dbReference type="RefSeq" id="WP_146355572.1">
    <property type="nucleotide sequence ID" value="NZ_VOBR01000018.1"/>
</dbReference>
<organism evidence="3 4">
    <name type="scientific">Lentzea tibetensis</name>
    <dbReference type="NCBI Taxonomy" id="2591470"/>
    <lineage>
        <taxon>Bacteria</taxon>
        <taxon>Bacillati</taxon>
        <taxon>Actinomycetota</taxon>
        <taxon>Actinomycetes</taxon>
        <taxon>Pseudonocardiales</taxon>
        <taxon>Pseudonocardiaceae</taxon>
        <taxon>Lentzea</taxon>
    </lineage>
</organism>
<evidence type="ECO:0000256" key="1">
    <source>
        <dbReference type="SAM" id="MobiDB-lite"/>
    </source>
</evidence>
<keyword evidence="4" id="KW-1185">Reference proteome</keyword>
<accession>A0A563EQ05</accession>